<gene>
    <name evidence="1" type="ORF">SDC9_200398</name>
</gene>
<sequence length="154" mass="16642">MDSGTFLRRQAPFLVQNIVRHGDFSDIVEQGGQLQPVHPFGGNPHPAGDADGVGADTLRVAPGIVILRVDGGGQRPNDIDMLVLAVQIELKGKAGQDQGEDKEHGQPRARVLQQKEADKIAHGNRTDNTGYQTQKHLENGRIHPAHPLSLEKCG</sequence>
<dbReference type="AntiFam" id="ANF00111">
    <property type="entry name" value="Shadow ORF (opposite rpfG)"/>
</dbReference>
<protein>
    <submittedName>
        <fullName evidence="1">Uncharacterized protein</fullName>
    </submittedName>
</protein>
<accession>A0A645INW0</accession>
<organism evidence="1">
    <name type="scientific">bioreactor metagenome</name>
    <dbReference type="NCBI Taxonomy" id="1076179"/>
    <lineage>
        <taxon>unclassified sequences</taxon>
        <taxon>metagenomes</taxon>
        <taxon>ecological metagenomes</taxon>
    </lineage>
</organism>
<name>A0A645INW0_9ZZZZ</name>
<evidence type="ECO:0000313" key="1">
    <source>
        <dbReference type="EMBL" id="MPN52736.1"/>
    </source>
</evidence>
<dbReference type="EMBL" id="VSSQ01119120">
    <property type="protein sequence ID" value="MPN52736.1"/>
    <property type="molecule type" value="Genomic_DNA"/>
</dbReference>
<comment type="caution">
    <text evidence="1">The sequence shown here is derived from an EMBL/GenBank/DDBJ whole genome shotgun (WGS) entry which is preliminary data.</text>
</comment>
<dbReference type="AlphaFoldDB" id="A0A645INW0"/>
<proteinExistence type="predicted"/>
<reference evidence="1" key="1">
    <citation type="submission" date="2019-08" db="EMBL/GenBank/DDBJ databases">
        <authorList>
            <person name="Kucharzyk K."/>
            <person name="Murdoch R.W."/>
            <person name="Higgins S."/>
            <person name="Loffler F."/>
        </authorList>
    </citation>
    <scope>NUCLEOTIDE SEQUENCE</scope>
</reference>